<dbReference type="Gene3D" id="3.40.50.300">
    <property type="entry name" value="P-loop containing nucleotide triphosphate hydrolases"/>
    <property type="match status" value="2"/>
</dbReference>
<organism evidence="9 10">
    <name type="scientific">Coccidioides posadasii (strain C735)</name>
    <name type="common">Valley fever fungus</name>
    <dbReference type="NCBI Taxonomy" id="222929"/>
    <lineage>
        <taxon>Eukaryota</taxon>
        <taxon>Fungi</taxon>
        <taxon>Dikarya</taxon>
        <taxon>Ascomycota</taxon>
        <taxon>Pezizomycotina</taxon>
        <taxon>Eurotiomycetes</taxon>
        <taxon>Eurotiomycetidae</taxon>
        <taxon>Onygenales</taxon>
        <taxon>Onygenaceae</taxon>
        <taxon>Coccidioides</taxon>
    </lineage>
</organism>
<dbReference type="InterPro" id="IPR056328">
    <property type="entry name" value="DSRM_DHX29"/>
</dbReference>
<dbReference type="InterPro" id="IPR011545">
    <property type="entry name" value="DEAD/DEAH_box_helicase_dom"/>
</dbReference>
<evidence type="ECO:0000256" key="2">
    <source>
        <dbReference type="ARBA" id="ARBA00022801"/>
    </source>
</evidence>
<dbReference type="HOGENOM" id="CLU_001832_4_0_1"/>
<dbReference type="EMBL" id="ACFW01000043">
    <property type="protein sequence ID" value="EER25277.1"/>
    <property type="molecule type" value="Genomic_DNA"/>
</dbReference>
<feature type="domain" description="Helicase ATP-binding" evidence="7">
    <location>
        <begin position="598"/>
        <end position="771"/>
    </location>
</feature>
<dbReference type="InterPro" id="IPR001650">
    <property type="entry name" value="Helicase_C-like"/>
</dbReference>
<evidence type="ECO:0000259" key="8">
    <source>
        <dbReference type="PROSITE" id="PS51194"/>
    </source>
</evidence>
<dbReference type="SMART" id="SM00487">
    <property type="entry name" value="DEXDc"/>
    <property type="match status" value="1"/>
</dbReference>
<accession>C5PDW6</accession>
<dbReference type="Gene3D" id="1.20.120.1080">
    <property type="match status" value="1"/>
</dbReference>
<dbReference type="Proteomes" id="UP000009084">
    <property type="component" value="Unassembled WGS sequence"/>
</dbReference>
<dbReference type="OrthoDB" id="5600252at2759"/>
<reference evidence="9 10" key="1">
    <citation type="journal article" date="2009" name="Genome Res.">
        <title>Comparative genomic analyses of the human fungal pathogens Coccidioides and their relatives.</title>
        <authorList>
            <person name="Sharpton T.J."/>
            <person name="Stajich J.E."/>
            <person name="Rounsley S.D."/>
            <person name="Gardner M.J."/>
            <person name="Wortman J.R."/>
            <person name="Jordar V.S."/>
            <person name="Maiti R."/>
            <person name="Kodira C.D."/>
            <person name="Neafsey D.E."/>
            <person name="Zeng Q."/>
            <person name="Hung C.-Y."/>
            <person name="McMahan C."/>
            <person name="Muszewska A."/>
            <person name="Grynberg M."/>
            <person name="Mandel M.A."/>
            <person name="Kellner E.M."/>
            <person name="Barker B.M."/>
            <person name="Galgiani J.N."/>
            <person name="Orbach M.J."/>
            <person name="Kirkland T.N."/>
            <person name="Cole G.T."/>
            <person name="Henn M.R."/>
            <person name="Birren B.W."/>
            <person name="Taylor J.W."/>
        </authorList>
    </citation>
    <scope>NUCLEOTIDE SEQUENCE [LARGE SCALE GENOMIC DNA]</scope>
    <source>
        <strain evidence="10">C735</strain>
    </source>
</reference>
<dbReference type="SMART" id="SM00847">
    <property type="entry name" value="HA2"/>
    <property type="match status" value="1"/>
</dbReference>
<keyword evidence="1" id="KW-0547">Nucleotide-binding</keyword>
<dbReference type="PROSITE" id="PS51192">
    <property type="entry name" value="HELICASE_ATP_BIND_1"/>
    <property type="match status" value="1"/>
</dbReference>
<dbReference type="Pfam" id="PF00271">
    <property type="entry name" value="Helicase_C"/>
    <property type="match status" value="1"/>
</dbReference>
<dbReference type="PROSITE" id="PS51194">
    <property type="entry name" value="HELICASE_CTER"/>
    <property type="match status" value="1"/>
</dbReference>
<dbReference type="InterPro" id="IPR006575">
    <property type="entry name" value="RWD_dom"/>
</dbReference>
<dbReference type="InterPro" id="IPR009060">
    <property type="entry name" value="UBA-like_sf"/>
</dbReference>
<dbReference type="CDD" id="cd18791">
    <property type="entry name" value="SF2_C_RHA"/>
    <property type="match status" value="1"/>
</dbReference>
<name>C5PDW6_COCP7</name>
<sequence length="1362" mass="150926">MAPKRGGASRGKSNNPPKQQPKEISIDDFVAGGDSKNAKGKSKGQKAGGESSAGGETEQPKKPTVRSIIGGASWTGKLPVNMLSEHCQRQKWEKPEYTMFKSPDGFISSVILKKTNPKTKETVTLPPMRFPQAHSKLAAQPTALEARHFAASYALFRVCSMQNLHMMMPPTYRDLWKKEFAQLKVDDVKAGKAWMYESDPFTAQQEHQNAVADSTKRKAEQDSKGKLKQKEPLVQLGSAGGDNKPPPGIRWQKAPKIEMGEKTRRKIEDLVRQSALWNPYGVKIHDSEKKRIVDDFSNLGFRKSHVEEAVAECKDREEALEWLLIHVPEDDLPKWSLPEGYSAGVTLASGDLARESKIKRLALAGYSTDLCAKALEDNNDDELKAAECLQSLLVDSGDFFPSGELPESERDAWEEENQTLEAIYGEKYKKLSSNKCEIISDQLHSQYAVAYQFQKPAIASYPICPLVLTISSKKIPAYIRLSAIREAIQYAYENLLGGPMVFNLVDWLEEKIPRILENPGKLRNISIDTPSRVVNEHARPASLKGSRTLPHRTKVQGGAQQKAGIREAWESRHRGPEQQKMIIARKCLPAWAMQDAIVQAVNTYQVTIISGETGSGKSTQSVQFLLDDMIRRDLGSTANIVCTQPRRISALGLADRVSAERCSAVGDEVGYIIRGDSKFKSGLTKITFMTTGVLLRRLQVGGNSLAESLADITHVVVDEVHERSLDTDILLAILKEALKARRDLKLILMSATLDSDLFVRYFGGENQVGRVNIAGRTFPVEDIYIDQVVQLTDLNQASVLSNWDESPGTLDEREELSVGKALQRLGKGISYHLIAATVRHIDAQLQDQPGGILIFLPGTMEIDRCLATMRDFSFAHLLPLHASLTPNEQKRVFLAAPKGKRKVIAATNVAETSITIEDVVAVIDTGRVKETRYSPADNIVRLEETWASQAACKQRRGRAGRVRNGTCYKLYTRNAENNMAPRPAPEIQRVPLEQLCLSVKAMKGIDDVAGFLAKTLTPPDTAAVKGAIGTLHRIGALDNDQLTVLGRYLSIIPADLRCAKLMVFGVIFGCLEACLSIAAILTAKSPFASPKDQRDEAKAARASFSTGDGDLLIDMVAYQQWSERVKLQGYRRTLAWCNDNFLVPQTLRDITSNRAQLLTSLKEVGILPVGYRGDGELSERRWNRHNTNWQLLRALIAGAFNPQVASISFPEKRFAASMTGTIEVDPEARTIKYFNEENGRVFVHPSSALFDAQSFSGAAAYVSYFSKMATTKVFVRDLTPFNAYSLLLFGGPITLDTHGRGLVVDGWLSLRGWARIGVLVSRLRMLFDKALARRLDNLDLDISEDEVVEVVRHLVLLNGQDH</sequence>
<evidence type="ECO:0000259" key="6">
    <source>
        <dbReference type="PROSITE" id="PS50908"/>
    </source>
</evidence>
<dbReference type="PANTHER" id="PTHR18934:SF267">
    <property type="entry name" value="ATP-DEPENDENT RNA HELICASE YLR419W-RELATED"/>
    <property type="match status" value="1"/>
</dbReference>
<dbReference type="Pfam" id="PF21010">
    <property type="entry name" value="HA2_C"/>
    <property type="match status" value="1"/>
</dbReference>
<feature type="region of interest" description="Disordered" evidence="5">
    <location>
        <begin position="1"/>
        <end position="66"/>
    </location>
</feature>
<evidence type="ECO:0000256" key="4">
    <source>
        <dbReference type="ARBA" id="ARBA00022840"/>
    </source>
</evidence>
<evidence type="ECO:0008006" key="11">
    <source>
        <dbReference type="Google" id="ProtNLM"/>
    </source>
</evidence>
<evidence type="ECO:0000256" key="3">
    <source>
        <dbReference type="ARBA" id="ARBA00022806"/>
    </source>
</evidence>
<dbReference type="GO" id="GO:0005524">
    <property type="term" value="F:ATP binding"/>
    <property type="evidence" value="ECO:0007669"/>
    <property type="project" value="UniProtKB-KW"/>
</dbReference>
<dbReference type="FunFam" id="3.40.50.300:FF:000868">
    <property type="entry name" value="DEAD/DEAH box helicase, putative"/>
    <property type="match status" value="1"/>
</dbReference>
<feature type="compositionally biased region" description="Basic and acidic residues" evidence="5">
    <location>
        <begin position="214"/>
        <end position="231"/>
    </location>
</feature>
<dbReference type="KEGG" id="cpw:9692893"/>
<feature type="region of interest" description="Disordered" evidence="5">
    <location>
        <begin position="204"/>
        <end position="251"/>
    </location>
</feature>
<dbReference type="PROSITE" id="PS50908">
    <property type="entry name" value="RWD"/>
    <property type="match status" value="1"/>
</dbReference>
<dbReference type="Pfam" id="PF24385">
    <property type="entry name" value="DSRM_DHX29"/>
    <property type="match status" value="1"/>
</dbReference>
<dbReference type="InterPro" id="IPR016135">
    <property type="entry name" value="UBQ-conjugating_enzyme/RWD"/>
</dbReference>
<dbReference type="SUPFAM" id="SSF54768">
    <property type="entry name" value="dsRNA-binding domain-like"/>
    <property type="match status" value="1"/>
</dbReference>
<dbReference type="Pfam" id="PF07717">
    <property type="entry name" value="OB_NTP_bind"/>
    <property type="match status" value="1"/>
</dbReference>
<dbReference type="CDD" id="cd17917">
    <property type="entry name" value="DEXHc_RHA-like"/>
    <property type="match status" value="1"/>
</dbReference>
<keyword evidence="3" id="KW-0347">Helicase</keyword>
<protein>
    <recommendedName>
        <fullName evidence="11">DEAD/DEAH box helicase</fullName>
    </recommendedName>
</protein>
<comment type="caution">
    <text evidence="9">The sequence shown here is derived from an EMBL/GenBank/DDBJ whole genome shotgun (WGS) entry which is preliminary data.</text>
</comment>
<dbReference type="GO" id="GO:0003723">
    <property type="term" value="F:RNA binding"/>
    <property type="evidence" value="ECO:0007669"/>
    <property type="project" value="TreeGrafter"/>
</dbReference>
<dbReference type="SUPFAM" id="SSF52540">
    <property type="entry name" value="P-loop containing nucleoside triphosphate hydrolases"/>
    <property type="match status" value="1"/>
</dbReference>
<evidence type="ECO:0000256" key="5">
    <source>
        <dbReference type="SAM" id="MobiDB-lite"/>
    </source>
</evidence>
<dbReference type="GO" id="GO:0004386">
    <property type="term" value="F:helicase activity"/>
    <property type="evidence" value="ECO:0007669"/>
    <property type="project" value="UniProtKB-KW"/>
</dbReference>
<keyword evidence="4" id="KW-0067">ATP-binding</keyword>
<dbReference type="Gene3D" id="3.10.110.10">
    <property type="entry name" value="Ubiquitin Conjugating Enzyme"/>
    <property type="match status" value="1"/>
</dbReference>
<dbReference type="SMART" id="SM00490">
    <property type="entry name" value="HELICc"/>
    <property type="match status" value="1"/>
</dbReference>
<dbReference type="GO" id="GO:0016787">
    <property type="term" value="F:hydrolase activity"/>
    <property type="evidence" value="ECO:0007669"/>
    <property type="project" value="UniProtKB-KW"/>
</dbReference>
<dbReference type="InterPro" id="IPR007502">
    <property type="entry name" value="Helicase-assoc_dom"/>
</dbReference>
<evidence type="ECO:0000313" key="10">
    <source>
        <dbReference type="Proteomes" id="UP000009084"/>
    </source>
</evidence>
<dbReference type="InterPro" id="IPR014001">
    <property type="entry name" value="Helicase_ATP-bd"/>
</dbReference>
<keyword evidence="2" id="KW-0378">Hydrolase</keyword>
<dbReference type="SUPFAM" id="SSF46934">
    <property type="entry name" value="UBA-like"/>
    <property type="match status" value="1"/>
</dbReference>
<feature type="domain" description="Helicase C-terminal" evidence="8">
    <location>
        <begin position="837"/>
        <end position="1003"/>
    </location>
</feature>
<dbReference type="InterPro" id="IPR059023">
    <property type="entry name" value="RNA_hel_CTD"/>
</dbReference>
<gene>
    <name evidence="9" type="ORF">CPC735_018810</name>
</gene>
<dbReference type="PANTHER" id="PTHR18934">
    <property type="entry name" value="ATP-DEPENDENT RNA HELICASE"/>
    <property type="match status" value="1"/>
</dbReference>
<dbReference type="Pfam" id="PF05773">
    <property type="entry name" value="RWD"/>
    <property type="match status" value="1"/>
</dbReference>
<feature type="domain" description="RWD" evidence="6">
    <location>
        <begin position="415"/>
        <end position="515"/>
    </location>
</feature>
<dbReference type="Pfam" id="PF26026">
    <property type="entry name" value="RNA_hel_CTD"/>
    <property type="match status" value="1"/>
</dbReference>
<dbReference type="CDD" id="cd23827">
    <property type="entry name" value="RWD_YLR419W-like"/>
    <property type="match status" value="1"/>
</dbReference>
<dbReference type="InterPro" id="IPR027417">
    <property type="entry name" value="P-loop_NTPase"/>
</dbReference>
<dbReference type="VEuPathDB" id="FungiDB:CPC735_018810"/>
<dbReference type="FunFam" id="3.40.50.300:FF:001214">
    <property type="entry name" value="DExH-box ATP-dependent RNA helicase"/>
    <property type="match status" value="1"/>
</dbReference>
<dbReference type="Pfam" id="PF00270">
    <property type="entry name" value="DEAD"/>
    <property type="match status" value="1"/>
</dbReference>
<evidence type="ECO:0000256" key="1">
    <source>
        <dbReference type="ARBA" id="ARBA00022741"/>
    </source>
</evidence>
<proteinExistence type="predicted"/>
<dbReference type="InterPro" id="IPR011709">
    <property type="entry name" value="DEAD-box_helicase_OB_fold"/>
</dbReference>
<dbReference type="SUPFAM" id="SSF54495">
    <property type="entry name" value="UBC-like"/>
    <property type="match status" value="1"/>
</dbReference>
<evidence type="ECO:0000313" key="9">
    <source>
        <dbReference type="EMBL" id="EER25277.1"/>
    </source>
</evidence>
<evidence type="ECO:0000259" key="7">
    <source>
        <dbReference type="PROSITE" id="PS51192"/>
    </source>
</evidence>